<dbReference type="EMBL" id="JAGIOJ010000001">
    <property type="protein sequence ID" value="MBP2397661.1"/>
    <property type="molecule type" value="Genomic_DNA"/>
</dbReference>
<accession>A0ABS4XMC0</accession>
<dbReference type="Pfam" id="PF02518">
    <property type="entry name" value="HATPase_c"/>
    <property type="match status" value="1"/>
</dbReference>
<protein>
    <recommendedName>
        <fullName evidence="3">histidine kinase</fullName>
        <ecNumber evidence="3">2.7.13.3</ecNumber>
    </recommendedName>
</protein>
<dbReference type="InterPro" id="IPR003660">
    <property type="entry name" value="HAMP_dom"/>
</dbReference>
<keyword evidence="8 10" id="KW-1133">Transmembrane helix</keyword>
<evidence type="ECO:0000256" key="3">
    <source>
        <dbReference type="ARBA" id="ARBA00012438"/>
    </source>
</evidence>
<dbReference type="SMART" id="SM00387">
    <property type="entry name" value="HATPase_c"/>
    <property type="match status" value="1"/>
</dbReference>
<dbReference type="SUPFAM" id="SSF55874">
    <property type="entry name" value="ATPase domain of HSP90 chaperone/DNA topoisomerase II/histidine kinase"/>
    <property type="match status" value="1"/>
</dbReference>
<evidence type="ECO:0000256" key="1">
    <source>
        <dbReference type="ARBA" id="ARBA00000085"/>
    </source>
</evidence>
<dbReference type="PANTHER" id="PTHR45436:SF5">
    <property type="entry name" value="SENSOR HISTIDINE KINASE TRCS"/>
    <property type="match status" value="1"/>
</dbReference>
<keyword evidence="14" id="KW-1185">Reference proteome</keyword>
<feature type="transmembrane region" description="Helical" evidence="10">
    <location>
        <begin position="130"/>
        <end position="155"/>
    </location>
</feature>
<dbReference type="Gene3D" id="3.30.565.10">
    <property type="entry name" value="Histidine kinase-like ATPase, C-terminal domain"/>
    <property type="match status" value="1"/>
</dbReference>
<dbReference type="SMART" id="SM00388">
    <property type="entry name" value="HisKA"/>
    <property type="match status" value="1"/>
</dbReference>
<evidence type="ECO:0000256" key="8">
    <source>
        <dbReference type="ARBA" id="ARBA00022989"/>
    </source>
</evidence>
<keyword evidence="4" id="KW-0597">Phosphoprotein</keyword>
<evidence type="ECO:0000256" key="9">
    <source>
        <dbReference type="ARBA" id="ARBA00023012"/>
    </source>
</evidence>
<proteinExistence type="predicted"/>
<gene>
    <name evidence="13" type="ORF">JOF39_000742</name>
</gene>
<feature type="domain" description="HAMP" evidence="12">
    <location>
        <begin position="151"/>
        <end position="209"/>
    </location>
</feature>
<dbReference type="InterPro" id="IPR003594">
    <property type="entry name" value="HATPase_dom"/>
</dbReference>
<evidence type="ECO:0000256" key="6">
    <source>
        <dbReference type="ARBA" id="ARBA00022692"/>
    </source>
</evidence>
<comment type="catalytic activity">
    <reaction evidence="1">
        <text>ATP + protein L-histidine = ADP + protein N-phospho-L-histidine.</text>
        <dbReference type="EC" id="2.7.13.3"/>
    </reaction>
</comment>
<evidence type="ECO:0000256" key="10">
    <source>
        <dbReference type="SAM" id="Phobius"/>
    </source>
</evidence>
<dbReference type="Proteomes" id="UP001195422">
    <property type="component" value="Unassembled WGS sequence"/>
</dbReference>
<keyword evidence="5" id="KW-0808">Transferase</keyword>
<keyword evidence="7 13" id="KW-0418">Kinase</keyword>
<dbReference type="GO" id="GO:0016301">
    <property type="term" value="F:kinase activity"/>
    <property type="evidence" value="ECO:0007669"/>
    <property type="project" value="UniProtKB-KW"/>
</dbReference>
<organism evidence="13 14">
    <name type="scientific">Glutamicibacter protophormiae</name>
    <name type="common">Brevibacterium protophormiae</name>
    <dbReference type="NCBI Taxonomy" id="37930"/>
    <lineage>
        <taxon>Bacteria</taxon>
        <taxon>Bacillati</taxon>
        <taxon>Actinomycetota</taxon>
        <taxon>Actinomycetes</taxon>
        <taxon>Micrococcales</taxon>
        <taxon>Micrococcaceae</taxon>
        <taxon>Glutamicibacter</taxon>
    </lineage>
</organism>
<dbReference type="InterPro" id="IPR036890">
    <property type="entry name" value="HATPase_C_sf"/>
</dbReference>
<evidence type="ECO:0000256" key="2">
    <source>
        <dbReference type="ARBA" id="ARBA00004236"/>
    </source>
</evidence>
<comment type="subcellular location">
    <subcellularLocation>
        <location evidence="2">Cell membrane</location>
    </subcellularLocation>
</comment>
<evidence type="ECO:0000256" key="7">
    <source>
        <dbReference type="ARBA" id="ARBA00022777"/>
    </source>
</evidence>
<keyword evidence="9" id="KW-0902">Two-component regulatory system</keyword>
<evidence type="ECO:0000256" key="4">
    <source>
        <dbReference type="ARBA" id="ARBA00022553"/>
    </source>
</evidence>
<dbReference type="Pfam" id="PF00512">
    <property type="entry name" value="HisKA"/>
    <property type="match status" value="1"/>
</dbReference>
<dbReference type="CDD" id="cd00082">
    <property type="entry name" value="HisKA"/>
    <property type="match status" value="1"/>
</dbReference>
<keyword evidence="6 10" id="KW-0812">Transmembrane</keyword>
<dbReference type="Gene3D" id="1.10.287.130">
    <property type="match status" value="1"/>
</dbReference>
<evidence type="ECO:0000259" key="12">
    <source>
        <dbReference type="PROSITE" id="PS50885"/>
    </source>
</evidence>
<dbReference type="InterPro" id="IPR003661">
    <property type="entry name" value="HisK_dim/P_dom"/>
</dbReference>
<evidence type="ECO:0000256" key="5">
    <source>
        <dbReference type="ARBA" id="ARBA00022679"/>
    </source>
</evidence>
<dbReference type="EC" id="2.7.13.3" evidence="3"/>
<name>A0ABS4XMC0_GLUPR</name>
<feature type="domain" description="Histidine kinase" evidence="11">
    <location>
        <begin position="217"/>
        <end position="413"/>
    </location>
</feature>
<dbReference type="SUPFAM" id="SSF47384">
    <property type="entry name" value="Homodimeric domain of signal transducing histidine kinase"/>
    <property type="match status" value="1"/>
</dbReference>
<dbReference type="InterPro" id="IPR036097">
    <property type="entry name" value="HisK_dim/P_sf"/>
</dbReference>
<dbReference type="PROSITE" id="PS50109">
    <property type="entry name" value="HIS_KIN"/>
    <property type="match status" value="1"/>
</dbReference>
<dbReference type="Gene3D" id="6.10.340.10">
    <property type="match status" value="1"/>
</dbReference>
<dbReference type="CDD" id="cd06225">
    <property type="entry name" value="HAMP"/>
    <property type="match status" value="1"/>
</dbReference>
<evidence type="ECO:0000259" key="11">
    <source>
        <dbReference type="PROSITE" id="PS50109"/>
    </source>
</evidence>
<sequence length="423" mass="45100">MSLRWKITGMTILSVLLTLVVSALLVRQMITITEEQRLRDEATSSLKQAVRILDETGISILGATVNDPRLPAEARDAAVAGHYITYRAKLEGQEVVYAAAPVNLGTQPAVLSLSVSWANSQQMRHSVDTALIWAGIATLVLVSAFGTLIVSRLVLRLSKGSQAARAIASGQRRVLVEDAIGKPFGGKDEVDQFAEAVDAMAQKLNAKIAAEQRFSADLAHELRTPLTGLVTAASLLPESRPTQLVQDRVAKLRSLVEDLLEVSRLESQVESARLSELELDSCVAEIIGRIRERRPEQCANLELRLQAGGGTVLVESKRLERILENLISNASTHGTGAIVIGTRGRSISVLDHGTGFPQGILETGPERFVSKGGGIGLGLTIASGQAQAMGAAMKLSNHGGALVELELQAPASMPGPSRPVRDD</sequence>
<dbReference type="InterPro" id="IPR005467">
    <property type="entry name" value="His_kinase_dom"/>
</dbReference>
<dbReference type="PANTHER" id="PTHR45436">
    <property type="entry name" value="SENSOR HISTIDINE KINASE YKOH"/>
    <property type="match status" value="1"/>
</dbReference>
<dbReference type="PROSITE" id="PS50885">
    <property type="entry name" value="HAMP"/>
    <property type="match status" value="1"/>
</dbReference>
<evidence type="ECO:0000313" key="14">
    <source>
        <dbReference type="Proteomes" id="UP001195422"/>
    </source>
</evidence>
<evidence type="ECO:0000313" key="13">
    <source>
        <dbReference type="EMBL" id="MBP2397661.1"/>
    </source>
</evidence>
<comment type="caution">
    <text evidence="13">The sequence shown here is derived from an EMBL/GenBank/DDBJ whole genome shotgun (WGS) entry which is preliminary data.</text>
</comment>
<dbReference type="RefSeq" id="WP_188950152.1">
    <property type="nucleotide sequence ID" value="NZ_BMPH01000021.1"/>
</dbReference>
<dbReference type="InterPro" id="IPR050428">
    <property type="entry name" value="TCS_sensor_his_kinase"/>
</dbReference>
<keyword evidence="10" id="KW-0472">Membrane</keyword>
<reference evidence="13 14" key="1">
    <citation type="submission" date="2021-03" db="EMBL/GenBank/DDBJ databases">
        <title>Sequencing the genomes of 1000 actinobacteria strains.</title>
        <authorList>
            <person name="Klenk H.-P."/>
        </authorList>
    </citation>
    <scope>NUCLEOTIDE SEQUENCE [LARGE SCALE GENOMIC DNA]</scope>
    <source>
        <strain evidence="13 14">DSM 20168</strain>
    </source>
</reference>